<evidence type="ECO:0000313" key="2">
    <source>
        <dbReference type="Proteomes" id="UP001549200"/>
    </source>
</evidence>
<proteinExistence type="predicted"/>
<reference evidence="1 2" key="1">
    <citation type="submission" date="2024-06" db="EMBL/GenBank/DDBJ databases">
        <title>Genomic Encyclopedia of Type Strains, Phase IV (KMG-IV): sequencing the most valuable type-strain genomes for metagenomic binning, comparative biology and taxonomic classification.</title>
        <authorList>
            <person name="Goeker M."/>
        </authorList>
    </citation>
    <scope>NUCLEOTIDE SEQUENCE [LARGE SCALE GENOMIC DNA]</scope>
    <source>
        <strain evidence="1 2">DSM 19261</strain>
    </source>
</reference>
<protein>
    <submittedName>
        <fullName evidence="1">Uncharacterized protein</fullName>
    </submittedName>
</protein>
<comment type="caution">
    <text evidence="1">The sequence shown here is derived from an EMBL/GenBank/DDBJ whole genome shotgun (WGS) entry which is preliminary data.</text>
</comment>
<name>A0ABV2G4J2_9FIRM</name>
<organism evidence="1 2">
    <name type="scientific">Enterocloster citroniae</name>
    <dbReference type="NCBI Taxonomy" id="358743"/>
    <lineage>
        <taxon>Bacteria</taxon>
        <taxon>Bacillati</taxon>
        <taxon>Bacillota</taxon>
        <taxon>Clostridia</taxon>
        <taxon>Lachnospirales</taxon>
        <taxon>Lachnospiraceae</taxon>
        <taxon>Enterocloster</taxon>
    </lineage>
</organism>
<keyword evidence="2" id="KW-1185">Reference proteome</keyword>
<dbReference type="Proteomes" id="UP001549200">
    <property type="component" value="Unassembled WGS sequence"/>
</dbReference>
<accession>A0ABV2G4J2</accession>
<sequence>MPGKLQGGGVLWQGVQVHAEEIHVELPVEVMEFVFIYAMFLIQMFFINPGKVMQIEGALGIDTFVQAKEFPVLFRDEGVSAVRADEADRRGDTLPRDECLATDLAQILSVATIVIIEIMMRGTTEGTDNIFRDRFPVTALDWSDGFAILPEKVFEEELPVLFDEGLDDGEPVSGKLLVFGGVGIIESPLLERNISADQIQEPANGFILFLNYSK</sequence>
<gene>
    <name evidence="1" type="ORF">ABID13_004856</name>
</gene>
<evidence type="ECO:0000313" key="1">
    <source>
        <dbReference type="EMBL" id="MET3573196.1"/>
    </source>
</evidence>
<dbReference type="EMBL" id="JBEPLZ010000026">
    <property type="protein sequence ID" value="MET3573196.1"/>
    <property type="molecule type" value="Genomic_DNA"/>
</dbReference>